<comment type="similarity">
    <text evidence="1 8">Belongs to the copper/topaquinone oxidase family.</text>
</comment>
<sequence>PLVKLLMGAANILWITNLLWTVMGSSNDPYWFEEQNKASVFADLSPQEISSVQNFLMEKKNLNLVLVQETIDQNVILMIELKVPPKKQVLNFLDNNGPMPQREAKVVILFGDQANPNVTELIVGPLPNPRYYRPYIYQRKKEINFESRPLTKKELEEIDKKVFEITTDFDYILLETSGFSFHNCSDRCLAYNSIAPQGLKSGERRTWFQIMRSLDGFYLHPIGIEFLLNFHSLNPKDWLIEIIFYNGQYFDGVDDFITKYNRKAVRKFRLPPYENNFSTYIPRGHYKTSTNIHGPSICENEGKRYKVVGNYVAYTGWSFAYRIRTSAGIQLFDIKYNNERIVYELSLQEALAFYSGVTPCGSQTKYLDSGWGMGSVSYEMVKGIDCPEYATFLDVYHFYDTNKPIQHKNALCIFELPTGIPLRRHHESDYEKFKFYGGVPNNVLVLRTISTVDNYDYIWDFIFYQNGVIETKVSATGYMQTTFFTPDGTPYGSRVNAGVLGNLHTHMVHYKVDLDIAGTENNFETVKLQYENISNPWSPGDFIVQKRMVHTQITTEKKAAFSFGDPFPSFLMFQNPLVKNKWGSPKTYRIQYNSNVNSVLPKGWKEENGVTWSRYVLAVTRQNESEVTSSSIYNQNDPWDPVVRFEDFIENNDNIIEK</sequence>
<dbReference type="Pfam" id="PF02727">
    <property type="entry name" value="Cu_amine_oxidN2"/>
    <property type="match status" value="1"/>
</dbReference>
<dbReference type="Pfam" id="PF01179">
    <property type="entry name" value="Cu_amine_oxid"/>
    <property type="match status" value="1"/>
</dbReference>
<evidence type="ECO:0000256" key="3">
    <source>
        <dbReference type="ARBA" id="ARBA00022772"/>
    </source>
</evidence>
<evidence type="ECO:0000256" key="6">
    <source>
        <dbReference type="PIRSR" id="PIRSR600269-50"/>
    </source>
</evidence>
<keyword evidence="4 8" id="KW-0560">Oxidoreductase</keyword>
<dbReference type="InterPro" id="IPR036460">
    <property type="entry name" value="Cu_amine_oxidase_C_sf"/>
</dbReference>
<feature type="non-terminal residue" evidence="13">
    <location>
        <position position="1"/>
    </location>
</feature>
<keyword evidence="14" id="KW-1185">Reference proteome</keyword>
<keyword evidence="5 8" id="KW-0186">Copper</keyword>
<organism evidence="13 14">
    <name type="scientific">Hymenochirus boettgeri</name>
    <name type="common">Congo dwarf clawed frog</name>
    <dbReference type="NCBI Taxonomy" id="247094"/>
    <lineage>
        <taxon>Eukaryota</taxon>
        <taxon>Metazoa</taxon>
        <taxon>Chordata</taxon>
        <taxon>Craniata</taxon>
        <taxon>Vertebrata</taxon>
        <taxon>Euteleostomi</taxon>
        <taxon>Amphibia</taxon>
        <taxon>Batrachia</taxon>
        <taxon>Anura</taxon>
        <taxon>Pipoidea</taxon>
        <taxon>Pipidae</taxon>
        <taxon>Pipinae</taxon>
        <taxon>Hymenochirus</taxon>
    </lineage>
</organism>
<dbReference type="InterPro" id="IPR049948">
    <property type="entry name" value="Cu_Am_ox_TPQ-bd"/>
</dbReference>
<dbReference type="Gene3D" id="2.70.98.20">
    <property type="entry name" value="Copper amine oxidase, catalytic domain"/>
    <property type="match status" value="1"/>
</dbReference>
<keyword evidence="2 8" id="KW-0479">Metal-binding</keyword>
<evidence type="ECO:0000313" key="14">
    <source>
        <dbReference type="Proteomes" id="UP000812440"/>
    </source>
</evidence>
<dbReference type="OrthoDB" id="5379943at2759"/>
<dbReference type="GO" id="GO:0005886">
    <property type="term" value="C:plasma membrane"/>
    <property type="evidence" value="ECO:0007669"/>
    <property type="project" value="TreeGrafter"/>
</dbReference>
<feature type="non-terminal residue" evidence="13">
    <location>
        <position position="658"/>
    </location>
</feature>
<accession>A0A8T2IFT4</accession>
<dbReference type="InterPro" id="IPR015800">
    <property type="entry name" value="Cu_amine_oxidase_N2"/>
</dbReference>
<dbReference type="EMBL" id="JAACNH010000552">
    <property type="protein sequence ID" value="KAG8430872.1"/>
    <property type="molecule type" value="Genomic_DNA"/>
</dbReference>
<dbReference type="GO" id="GO:0052597">
    <property type="term" value="F:diamine oxidase activity"/>
    <property type="evidence" value="ECO:0007669"/>
    <property type="project" value="TreeGrafter"/>
</dbReference>
<dbReference type="FunFam" id="3.10.450.40:FF:000007">
    <property type="entry name" value="Amine oxidase"/>
    <property type="match status" value="1"/>
</dbReference>
<dbReference type="InterPro" id="IPR016182">
    <property type="entry name" value="Cu_amine_oxidase_N-reg"/>
</dbReference>
<dbReference type="GO" id="GO:0048038">
    <property type="term" value="F:quinone binding"/>
    <property type="evidence" value="ECO:0007669"/>
    <property type="project" value="InterPro"/>
</dbReference>
<name>A0A8T2IFT4_9PIPI</name>
<comment type="caution">
    <text evidence="13">The sequence shown here is derived from an EMBL/GenBank/DDBJ whole genome shotgun (WGS) entry which is preliminary data.</text>
</comment>
<dbReference type="Pfam" id="PF02728">
    <property type="entry name" value="Cu_amine_oxidN3"/>
    <property type="match status" value="1"/>
</dbReference>
<dbReference type="Gene3D" id="3.10.450.40">
    <property type="match status" value="2"/>
</dbReference>
<dbReference type="SUPFAM" id="SSF54416">
    <property type="entry name" value="Amine oxidase N-terminal region"/>
    <property type="match status" value="2"/>
</dbReference>
<dbReference type="AlphaFoldDB" id="A0A8T2IFT4"/>
<reference evidence="13" key="1">
    <citation type="thesis" date="2020" institute="ProQuest LLC" country="789 East Eisenhower Parkway, Ann Arbor, MI, USA">
        <title>Comparative Genomics and Chromosome Evolution.</title>
        <authorList>
            <person name="Mudd A.B."/>
        </authorList>
    </citation>
    <scope>NUCLEOTIDE SEQUENCE</scope>
    <source>
        <strain evidence="13">Female2</strain>
        <tissue evidence="13">Blood</tissue>
    </source>
</reference>
<proteinExistence type="inferred from homology"/>
<evidence type="ECO:0000256" key="7">
    <source>
        <dbReference type="PIRSR" id="PIRSR600269-51"/>
    </source>
</evidence>
<dbReference type="InterPro" id="IPR015798">
    <property type="entry name" value="Cu_amine_oxidase_C"/>
</dbReference>
<feature type="domain" description="Copper amine oxidase catalytic" evidence="10">
    <location>
        <begin position="296"/>
        <end position="656"/>
    </location>
</feature>
<dbReference type="PROSITE" id="PS01164">
    <property type="entry name" value="COPPER_AMINE_OXID_1"/>
    <property type="match status" value="1"/>
</dbReference>
<dbReference type="GO" id="GO:0005507">
    <property type="term" value="F:copper ion binding"/>
    <property type="evidence" value="ECO:0007669"/>
    <property type="project" value="InterPro"/>
</dbReference>
<dbReference type="SUPFAM" id="SSF49998">
    <property type="entry name" value="Amine oxidase catalytic domain"/>
    <property type="match status" value="1"/>
</dbReference>
<evidence type="ECO:0000259" key="11">
    <source>
        <dbReference type="Pfam" id="PF02727"/>
    </source>
</evidence>
<feature type="domain" description="Copper amine oxidase N2-terminal" evidence="11">
    <location>
        <begin position="47"/>
        <end position="132"/>
    </location>
</feature>
<feature type="chain" id="PRO_5035786461" description="Amine oxidase" evidence="9">
    <location>
        <begin position="25"/>
        <end position="658"/>
    </location>
</feature>
<dbReference type="GO" id="GO:0008131">
    <property type="term" value="F:primary methylamine oxidase activity"/>
    <property type="evidence" value="ECO:0007669"/>
    <property type="project" value="InterPro"/>
</dbReference>
<feature type="signal peptide" evidence="9">
    <location>
        <begin position="1"/>
        <end position="24"/>
    </location>
</feature>
<feature type="domain" description="Copper amine oxidase N3-terminal" evidence="12">
    <location>
        <begin position="148"/>
        <end position="247"/>
    </location>
</feature>
<evidence type="ECO:0000313" key="13">
    <source>
        <dbReference type="EMBL" id="KAG8430872.1"/>
    </source>
</evidence>
<dbReference type="Proteomes" id="UP000812440">
    <property type="component" value="Unassembled WGS sequence"/>
</dbReference>
<dbReference type="PANTHER" id="PTHR10638">
    <property type="entry name" value="COPPER AMINE OXIDASE"/>
    <property type="match status" value="1"/>
</dbReference>
<evidence type="ECO:0000256" key="9">
    <source>
        <dbReference type="SAM" id="SignalP"/>
    </source>
</evidence>
<evidence type="ECO:0000256" key="4">
    <source>
        <dbReference type="ARBA" id="ARBA00023002"/>
    </source>
</evidence>
<evidence type="ECO:0000259" key="10">
    <source>
        <dbReference type="Pfam" id="PF01179"/>
    </source>
</evidence>
<feature type="active site" description="Proton acceptor" evidence="6">
    <location>
        <position position="368"/>
    </location>
</feature>
<dbReference type="PRINTS" id="PR00766">
    <property type="entry name" value="CUDAOXIDASE"/>
</dbReference>
<evidence type="ECO:0000256" key="8">
    <source>
        <dbReference type="RuleBase" id="RU000672"/>
    </source>
</evidence>
<feature type="modified residue" description="2',4',5'-topaquinone" evidence="7">
    <location>
        <position position="455"/>
    </location>
</feature>
<evidence type="ECO:0000256" key="2">
    <source>
        <dbReference type="ARBA" id="ARBA00022723"/>
    </source>
</evidence>
<feature type="active site" description="Schiff-base intermediate with substrate; via topaquinone" evidence="6">
    <location>
        <position position="455"/>
    </location>
</feature>
<dbReference type="GO" id="GO:0009308">
    <property type="term" value="P:amine metabolic process"/>
    <property type="evidence" value="ECO:0007669"/>
    <property type="project" value="UniProtKB-UniRule"/>
</dbReference>
<keyword evidence="9" id="KW-0732">Signal</keyword>
<keyword evidence="3 6" id="KW-0801">TPQ</keyword>
<comment type="PTM">
    <text evidence="7 8">Topaquinone (TPQ) is generated by copper-dependent autoxidation of a specific tyrosyl residue.</text>
</comment>
<dbReference type="FunFam" id="2.70.98.20:FF:000002">
    <property type="entry name" value="Amine oxidase"/>
    <property type="match status" value="1"/>
</dbReference>
<dbReference type="InterPro" id="IPR000269">
    <property type="entry name" value="Cu_amine_oxidase"/>
</dbReference>
<dbReference type="GO" id="GO:0046677">
    <property type="term" value="P:response to antibiotic"/>
    <property type="evidence" value="ECO:0007669"/>
    <property type="project" value="TreeGrafter"/>
</dbReference>
<evidence type="ECO:0000259" key="12">
    <source>
        <dbReference type="Pfam" id="PF02728"/>
    </source>
</evidence>
<dbReference type="InterPro" id="IPR015802">
    <property type="entry name" value="Cu_amine_oxidase_N3"/>
</dbReference>
<dbReference type="FunFam" id="3.10.450.40:FF:000022">
    <property type="entry name" value="Amine oxidase"/>
    <property type="match status" value="1"/>
</dbReference>
<dbReference type="EC" id="1.4.3.-" evidence="8"/>
<protein>
    <recommendedName>
        <fullName evidence="8">Amine oxidase</fullName>
        <ecNumber evidence="8">1.4.3.-</ecNumber>
    </recommendedName>
</protein>
<evidence type="ECO:0000256" key="5">
    <source>
        <dbReference type="ARBA" id="ARBA00023008"/>
    </source>
</evidence>
<dbReference type="PANTHER" id="PTHR10638:SF3">
    <property type="entry name" value="AMILORIDE-SENSITIVE AMINE OXIDASE [COPPER-CONTAINING]"/>
    <property type="match status" value="1"/>
</dbReference>
<gene>
    <name evidence="13" type="ORF">GDO86_019836</name>
</gene>
<evidence type="ECO:0000256" key="1">
    <source>
        <dbReference type="ARBA" id="ARBA00007983"/>
    </source>
</evidence>
<comment type="cofactor">
    <cofactor evidence="8">
        <name>Cu cation</name>
        <dbReference type="ChEBI" id="CHEBI:23378"/>
    </cofactor>
    <text evidence="8">Contains 1 topaquinone per subunit.</text>
</comment>